<proteinExistence type="predicted"/>
<organism evidence="1 2">
    <name type="scientific">Kitasatospora arboriphila</name>
    <dbReference type="NCBI Taxonomy" id="258052"/>
    <lineage>
        <taxon>Bacteria</taxon>
        <taxon>Bacillati</taxon>
        <taxon>Actinomycetota</taxon>
        <taxon>Actinomycetes</taxon>
        <taxon>Kitasatosporales</taxon>
        <taxon>Streptomycetaceae</taxon>
        <taxon>Kitasatospora</taxon>
    </lineage>
</organism>
<dbReference type="Proteomes" id="UP001499987">
    <property type="component" value="Unassembled WGS sequence"/>
</dbReference>
<name>A0ABP4EUP5_9ACTN</name>
<dbReference type="EMBL" id="BAAALD010000138">
    <property type="protein sequence ID" value="GAA1123408.1"/>
    <property type="molecule type" value="Genomic_DNA"/>
</dbReference>
<reference evidence="2" key="1">
    <citation type="journal article" date="2019" name="Int. J. Syst. Evol. Microbiol.">
        <title>The Global Catalogue of Microorganisms (GCM) 10K type strain sequencing project: providing services to taxonomists for standard genome sequencing and annotation.</title>
        <authorList>
            <consortium name="The Broad Institute Genomics Platform"/>
            <consortium name="The Broad Institute Genome Sequencing Center for Infectious Disease"/>
            <person name="Wu L."/>
            <person name="Ma J."/>
        </authorList>
    </citation>
    <scope>NUCLEOTIDE SEQUENCE [LARGE SCALE GENOMIC DNA]</scope>
    <source>
        <strain evidence="2">JCM 13002</strain>
    </source>
</reference>
<sequence length="499" mass="52667">MGTDGDAARVRDALLALRGTDGVELLDGFTDAEMDGWPVPVPEAVRTVLRAVGGVHADDEEHEFGPRRLRPSSFAGGHWEVGSHLATEHTVCVAVRDPDAAVRGPVVAVRQLDDPEAVVEAARFADWLRALAVRLTDPDADGLLRRATAAVDAVPSVAAAEGPDAALAALVGRGDQLADVADLRHLPALPCRIDFEPYYTYAHNTADTGSSELRFEMLGGGRALLVRSVVSGDFLGRPVRRHAVPADAGRRAVAELRALAAEHPASVVLDPGCTDAEMDGWPVPVPPEVRTVLRAIGGVAVAGLPVLRLRPGGPEHEVDPEVHRMLGGDGSYWPIARAAYGRQHAIAQVRIDPGTGEWGYAVSVTGDAGLLREYPELTLLGESLADLLLTVARIARRAAGARDFARAAAAAAPWFFPNTGEAWILPEPVGEWSGAEDALRAAAAALPEGSFAGDLRTAPAPGDLCFYRADDWPYRARLDRLVFLGAGRIAAAVPEAASS</sequence>
<keyword evidence="2" id="KW-1185">Reference proteome</keyword>
<protein>
    <submittedName>
        <fullName evidence="1">Uncharacterized protein</fullName>
    </submittedName>
</protein>
<comment type="caution">
    <text evidence="1">The sequence shown here is derived from an EMBL/GenBank/DDBJ whole genome shotgun (WGS) entry which is preliminary data.</text>
</comment>
<dbReference type="RefSeq" id="WP_344628086.1">
    <property type="nucleotide sequence ID" value="NZ_BAAALD010000138.1"/>
</dbReference>
<gene>
    <name evidence="1" type="ORF">GCM10009663_73270</name>
</gene>
<evidence type="ECO:0000313" key="2">
    <source>
        <dbReference type="Proteomes" id="UP001499987"/>
    </source>
</evidence>
<evidence type="ECO:0000313" key="1">
    <source>
        <dbReference type="EMBL" id="GAA1123408.1"/>
    </source>
</evidence>
<accession>A0ABP4EUP5</accession>